<evidence type="ECO:0000256" key="1">
    <source>
        <dbReference type="SAM" id="MobiDB-lite"/>
    </source>
</evidence>
<dbReference type="Gene3D" id="3.20.20.100">
    <property type="entry name" value="NADP-dependent oxidoreductase domain"/>
    <property type="match status" value="1"/>
</dbReference>
<comment type="caution">
    <text evidence="4">The sequence shown here is derived from an EMBL/GenBank/DDBJ whole genome shotgun (WGS) entry which is preliminary data.</text>
</comment>
<keyword evidence="5" id="KW-1185">Reference proteome</keyword>
<evidence type="ECO:0000256" key="2">
    <source>
        <dbReference type="SAM" id="SignalP"/>
    </source>
</evidence>
<reference evidence="4 5" key="1">
    <citation type="submission" date="2019-06" db="EMBL/GenBank/DDBJ databases">
        <title>Genome of Methylobacterium sp. 17Sr1-39.</title>
        <authorList>
            <person name="Seo T."/>
        </authorList>
    </citation>
    <scope>NUCLEOTIDE SEQUENCE [LARGE SCALE GENOMIC DNA]</scope>
    <source>
        <strain evidence="4 5">17Sr1-39</strain>
    </source>
</reference>
<dbReference type="InterPro" id="IPR023210">
    <property type="entry name" value="NADP_OxRdtase_dom"/>
</dbReference>
<evidence type="ECO:0000313" key="5">
    <source>
        <dbReference type="Proteomes" id="UP000305267"/>
    </source>
</evidence>
<feature type="compositionally biased region" description="Low complexity" evidence="1">
    <location>
        <begin position="30"/>
        <end position="39"/>
    </location>
</feature>
<sequence length="355" mass="38800">MRDTTGSGASRRQVMQGAAGLAAAALARPANAADRPAGGTPSGPSPIMKAIPRTGESVPAIGLGTYQTFDLLPGMPRDHLQEVVRQAWEGGARVFDTSPLYGASEVNVGAFKAALGLDRGMFITNKIWSTGEFLGDDSHARRSMEQSQLRLWREKIDAFQCHSLVNVDVIVPLLKAWKKEGRIRYVGATHHEPAYFGILADWVEKGDLDMVQVHYSILERRAEERVLPAAQAKGTAVLVNMPLEKARLMKLVEGQPLPDFAAEFGARSWAQFFLKWVIAHPAITCAIPATANPAHAIDNMGALYGPLPDAGMRERMRRHVETLPGFADLPKMPWYPGKSYPGLIARARSELKSRS</sequence>
<protein>
    <submittedName>
        <fullName evidence="4">Aldo/keto reductase</fullName>
    </submittedName>
</protein>
<gene>
    <name evidence="4" type="ORF">FF100_34850</name>
</gene>
<accession>A0A5C4L5F8</accession>
<dbReference type="InterPro" id="IPR053135">
    <property type="entry name" value="AKR2_Oxidoreductase"/>
</dbReference>
<keyword evidence="2" id="KW-0732">Signal</keyword>
<feature type="domain" description="NADP-dependent oxidoreductase" evidence="3">
    <location>
        <begin position="60"/>
        <end position="312"/>
    </location>
</feature>
<dbReference type="InterPro" id="IPR006311">
    <property type="entry name" value="TAT_signal"/>
</dbReference>
<proteinExistence type="predicted"/>
<evidence type="ECO:0000313" key="4">
    <source>
        <dbReference type="EMBL" id="TNC06276.1"/>
    </source>
</evidence>
<dbReference type="PANTHER" id="PTHR43312">
    <property type="entry name" value="D-THREO-ALDOSE 1-DEHYDROGENASE"/>
    <property type="match status" value="1"/>
</dbReference>
<dbReference type="PROSITE" id="PS51318">
    <property type="entry name" value="TAT"/>
    <property type="match status" value="1"/>
</dbReference>
<dbReference type="Pfam" id="PF00248">
    <property type="entry name" value="Aldo_ket_red"/>
    <property type="match status" value="1"/>
</dbReference>
<feature type="chain" id="PRO_5022919807" evidence="2">
    <location>
        <begin position="33"/>
        <end position="355"/>
    </location>
</feature>
<dbReference type="CDD" id="cd19095">
    <property type="entry name" value="AKR_PA4992-like"/>
    <property type="match status" value="1"/>
</dbReference>
<feature type="signal peptide" evidence="2">
    <location>
        <begin position="1"/>
        <end position="32"/>
    </location>
</feature>
<dbReference type="EMBL" id="VDDA01000051">
    <property type="protein sequence ID" value="TNC06276.1"/>
    <property type="molecule type" value="Genomic_DNA"/>
</dbReference>
<name>A0A5C4L5F8_9HYPH</name>
<dbReference type="SUPFAM" id="SSF51430">
    <property type="entry name" value="NAD(P)-linked oxidoreductase"/>
    <property type="match status" value="1"/>
</dbReference>
<evidence type="ECO:0000259" key="3">
    <source>
        <dbReference type="Pfam" id="PF00248"/>
    </source>
</evidence>
<organism evidence="4 5">
    <name type="scientific">Methylobacterium terricola</name>
    <dbReference type="NCBI Taxonomy" id="2583531"/>
    <lineage>
        <taxon>Bacteria</taxon>
        <taxon>Pseudomonadati</taxon>
        <taxon>Pseudomonadota</taxon>
        <taxon>Alphaproteobacteria</taxon>
        <taxon>Hyphomicrobiales</taxon>
        <taxon>Methylobacteriaceae</taxon>
        <taxon>Methylobacterium</taxon>
    </lineage>
</organism>
<dbReference type="OrthoDB" id="9783572at2"/>
<dbReference type="AlphaFoldDB" id="A0A5C4L5F8"/>
<dbReference type="InterPro" id="IPR036812">
    <property type="entry name" value="NAD(P)_OxRdtase_dom_sf"/>
</dbReference>
<feature type="region of interest" description="Disordered" evidence="1">
    <location>
        <begin position="30"/>
        <end position="50"/>
    </location>
</feature>
<dbReference type="PANTHER" id="PTHR43312:SF1">
    <property type="entry name" value="NADP-DEPENDENT OXIDOREDUCTASE DOMAIN-CONTAINING PROTEIN"/>
    <property type="match status" value="1"/>
</dbReference>
<dbReference type="Proteomes" id="UP000305267">
    <property type="component" value="Unassembled WGS sequence"/>
</dbReference>